<dbReference type="Proteomes" id="UP001212997">
    <property type="component" value="Unassembled WGS sequence"/>
</dbReference>
<protein>
    <submittedName>
        <fullName evidence="2">Uncharacterized protein</fullName>
    </submittedName>
</protein>
<accession>A0AAD5V9V0</accession>
<dbReference type="EMBL" id="JANAWD010000071">
    <property type="protein sequence ID" value="KAJ3488253.1"/>
    <property type="molecule type" value="Genomic_DNA"/>
</dbReference>
<reference evidence="2" key="1">
    <citation type="submission" date="2022-07" db="EMBL/GenBank/DDBJ databases">
        <title>Genome Sequence of Physisporinus lineatus.</title>
        <authorList>
            <person name="Buettner E."/>
        </authorList>
    </citation>
    <scope>NUCLEOTIDE SEQUENCE</scope>
    <source>
        <strain evidence="2">VT162</strain>
    </source>
</reference>
<evidence type="ECO:0000313" key="2">
    <source>
        <dbReference type="EMBL" id="KAJ3488253.1"/>
    </source>
</evidence>
<evidence type="ECO:0000313" key="3">
    <source>
        <dbReference type="Proteomes" id="UP001212997"/>
    </source>
</evidence>
<proteinExistence type="predicted"/>
<dbReference type="AlphaFoldDB" id="A0AAD5V9V0"/>
<sequence length="105" mass="11208">MDTNTILEDVTKGANTVSQVEKTLDVASGRSNSHAAAEIMDETSSVTSVDSEEWGDVGGFIPKGPPAPSVNSAGFTLSEEEKRKRKEQKKIKAEEEKKKAAEGGK</sequence>
<keyword evidence="3" id="KW-1185">Reference proteome</keyword>
<feature type="region of interest" description="Disordered" evidence="1">
    <location>
        <begin position="40"/>
        <end position="105"/>
    </location>
</feature>
<organism evidence="2 3">
    <name type="scientific">Meripilus lineatus</name>
    <dbReference type="NCBI Taxonomy" id="2056292"/>
    <lineage>
        <taxon>Eukaryota</taxon>
        <taxon>Fungi</taxon>
        <taxon>Dikarya</taxon>
        <taxon>Basidiomycota</taxon>
        <taxon>Agaricomycotina</taxon>
        <taxon>Agaricomycetes</taxon>
        <taxon>Polyporales</taxon>
        <taxon>Meripilaceae</taxon>
        <taxon>Meripilus</taxon>
    </lineage>
</organism>
<comment type="caution">
    <text evidence="2">The sequence shown here is derived from an EMBL/GenBank/DDBJ whole genome shotgun (WGS) entry which is preliminary data.</text>
</comment>
<gene>
    <name evidence="2" type="ORF">NLI96_g2974</name>
</gene>
<name>A0AAD5V9V0_9APHY</name>
<feature type="compositionally biased region" description="Basic and acidic residues" evidence="1">
    <location>
        <begin position="90"/>
        <end position="105"/>
    </location>
</feature>
<evidence type="ECO:0000256" key="1">
    <source>
        <dbReference type="SAM" id="MobiDB-lite"/>
    </source>
</evidence>